<dbReference type="SUPFAM" id="SSF46785">
    <property type="entry name" value="Winged helix' DNA-binding domain"/>
    <property type="match status" value="1"/>
</dbReference>
<evidence type="ECO:0000313" key="4">
    <source>
        <dbReference type="Proteomes" id="UP001589894"/>
    </source>
</evidence>
<dbReference type="EMBL" id="JBHLUE010000006">
    <property type="protein sequence ID" value="MFC0564443.1"/>
    <property type="molecule type" value="Genomic_DNA"/>
</dbReference>
<dbReference type="InterPro" id="IPR005149">
    <property type="entry name" value="Tscrpt_reg_PadR_N"/>
</dbReference>
<dbReference type="PANTHER" id="PTHR33169:SF27">
    <property type="entry name" value="TRANSCRIPTIONAL REGULATOR PADR FAMILY PROTEIN"/>
    <property type="match status" value="1"/>
</dbReference>
<comment type="caution">
    <text evidence="3">The sequence shown here is derived from an EMBL/GenBank/DDBJ whole genome shotgun (WGS) entry which is preliminary data.</text>
</comment>
<feature type="domain" description="Transcription regulator PadR N-terminal" evidence="2">
    <location>
        <begin position="16"/>
        <end position="91"/>
    </location>
</feature>
<reference evidence="3 4" key="1">
    <citation type="submission" date="2024-09" db="EMBL/GenBank/DDBJ databases">
        <authorList>
            <person name="Sun Q."/>
            <person name="Mori K."/>
        </authorList>
    </citation>
    <scope>NUCLEOTIDE SEQUENCE [LARGE SCALE GENOMIC DNA]</scope>
    <source>
        <strain evidence="3 4">TBRC 2205</strain>
    </source>
</reference>
<evidence type="ECO:0000259" key="2">
    <source>
        <dbReference type="Pfam" id="PF03551"/>
    </source>
</evidence>
<gene>
    <name evidence="3" type="ORF">ACFFHU_09875</name>
</gene>
<accession>A0ABV6NWK6</accession>
<dbReference type="RefSeq" id="WP_377337443.1">
    <property type="nucleotide sequence ID" value="NZ_JBHLUE010000006.1"/>
</dbReference>
<evidence type="ECO:0000313" key="3">
    <source>
        <dbReference type="EMBL" id="MFC0564443.1"/>
    </source>
</evidence>
<organism evidence="3 4">
    <name type="scientific">Plantactinospora siamensis</name>
    <dbReference type="NCBI Taxonomy" id="555372"/>
    <lineage>
        <taxon>Bacteria</taxon>
        <taxon>Bacillati</taxon>
        <taxon>Actinomycetota</taxon>
        <taxon>Actinomycetes</taxon>
        <taxon>Micromonosporales</taxon>
        <taxon>Micromonosporaceae</taxon>
        <taxon>Plantactinospora</taxon>
    </lineage>
</organism>
<dbReference type="InterPro" id="IPR036390">
    <property type="entry name" value="WH_DNA-bd_sf"/>
</dbReference>
<dbReference type="InterPro" id="IPR036388">
    <property type="entry name" value="WH-like_DNA-bd_sf"/>
</dbReference>
<dbReference type="Gene3D" id="1.10.10.10">
    <property type="entry name" value="Winged helix-like DNA-binding domain superfamily/Winged helix DNA-binding domain"/>
    <property type="match status" value="1"/>
</dbReference>
<proteinExistence type="predicted"/>
<feature type="region of interest" description="Disordered" evidence="1">
    <location>
        <begin position="192"/>
        <end position="218"/>
    </location>
</feature>
<evidence type="ECO:0000256" key="1">
    <source>
        <dbReference type="SAM" id="MobiDB-lite"/>
    </source>
</evidence>
<dbReference type="Proteomes" id="UP001589894">
    <property type="component" value="Unassembled WGS sequence"/>
</dbReference>
<sequence>MRSNPHRPLTPLALAVLELLHERAMHPYEMHQTIRDRQTDRVIKVRAGSLYHTVERLHRDELIEPVRTGRAGRRPERTEYALTDAGREEFHATVRALVRHPEPEYPLFGVAVQMLHTLGPDEVVGLLDKRAMILEPGIAARQQVLDALRAQDTPRVYLIEVEYALTLARAELAWIRQLIDDVRTGALAWAPKHHGPRTGPDQDGAWCAPDNDDKETPT</sequence>
<name>A0ABV6NWK6_9ACTN</name>
<dbReference type="PANTHER" id="PTHR33169">
    <property type="entry name" value="PADR-FAMILY TRANSCRIPTIONAL REGULATOR"/>
    <property type="match status" value="1"/>
</dbReference>
<keyword evidence="4" id="KW-1185">Reference proteome</keyword>
<dbReference type="Pfam" id="PF03551">
    <property type="entry name" value="PadR"/>
    <property type="match status" value="1"/>
</dbReference>
<protein>
    <submittedName>
        <fullName evidence="3">PadR family transcriptional regulator</fullName>
    </submittedName>
</protein>
<dbReference type="InterPro" id="IPR052509">
    <property type="entry name" value="Metal_resp_DNA-bind_regulator"/>
</dbReference>